<dbReference type="CAZy" id="GT2">
    <property type="family name" value="Glycosyltransferase Family 2"/>
</dbReference>
<dbReference type="InterPro" id="IPR001173">
    <property type="entry name" value="Glyco_trans_2-like"/>
</dbReference>
<proteinExistence type="inferred from homology"/>
<dbReference type="GeneID" id="9132506"/>
<feature type="transmembrane region" description="Helical" evidence="4">
    <location>
        <begin position="332"/>
        <end position="351"/>
    </location>
</feature>
<dbReference type="STRING" id="573063.Metin_1465"/>
<feature type="transmembrane region" description="Helical" evidence="4">
    <location>
        <begin position="375"/>
        <end position="392"/>
    </location>
</feature>
<dbReference type="KEGG" id="mif:Metin_1465"/>
<accession>D5VU57</accession>
<keyword evidence="4" id="KW-1133">Transmembrane helix</keyword>
<feature type="domain" description="Glycosyltransferase 2-like" evidence="5">
    <location>
        <begin position="28"/>
        <end position="135"/>
    </location>
</feature>
<evidence type="ECO:0000256" key="2">
    <source>
        <dbReference type="ARBA" id="ARBA00022676"/>
    </source>
</evidence>
<dbReference type="EMBL" id="CP002009">
    <property type="protein sequence ID" value="ADG14110.1"/>
    <property type="molecule type" value="Genomic_DNA"/>
</dbReference>
<protein>
    <submittedName>
        <fullName evidence="6">Glycosyl transferase family 2</fullName>
    </submittedName>
</protein>
<organism evidence="6 7">
    <name type="scientific">Methanocaldococcus infernus (strain DSM 11812 / JCM 15783 / ME)</name>
    <dbReference type="NCBI Taxonomy" id="573063"/>
    <lineage>
        <taxon>Archaea</taxon>
        <taxon>Methanobacteriati</taxon>
        <taxon>Methanobacteriota</taxon>
        <taxon>Methanomada group</taxon>
        <taxon>Methanococci</taxon>
        <taxon>Methanococcales</taxon>
        <taxon>Methanocaldococcaceae</taxon>
        <taxon>Methanocaldococcus</taxon>
    </lineage>
</organism>
<evidence type="ECO:0000256" key="4">
    <source>
        <dbReference type="SAM" id="Phobius"/>
    </source>
</evidence>
<evidence type="ECO:0000313" key="6">
    <source>
        <dbReference type="EMBL" id="ADG14110.1"/>
    </source>
</evidence>
<name>D5VU57_METIM</name>
<keyword evidence="2" id="KW-0328">Glycosyltransferase</keyword>
<dbReference type="OrthoDB" id="46222at2157"/>
<dbReference type="InterPro" id="IPR029044">
    <property type="entry name" value="Nucleotide-diphossugar_trans"/>
</dbReference>
<dbReference type="Gene3D" id="3.90.550.10">
    <property type="entry name" value="Spore Coat Polysaccharide Biosynthesis Protein SpsA, Chain A"/>
    <property type="match status" value="1"/>
</dbReference>
<dbReference type="PANTHER" id="PTHR43179">
    <property type="entry name" value="RHAMNOSYLTRANSFERASE WBBL"/>
    <property type="match status" value="1"/>
</dbReference>
<comment type="similarity">
    <text evidence="1">Belongs to the glycosyltransferase 2 family.</text>
</comment>
<keyword evidence="7" id="KW-1185">Reference proteome</keyword>
<dbReference type="GO" id="GO:0016757">
    <property type="term" value="F:glycosyltransferase activity"/>
    <property type="evidence" value="ECO:0007669"/>
    <property type="project" value="UniProtKB-KW"/>
</dbReference>
<evidence type="ECO:0000256" key="3">
    <source>
        <dbReference type="ARBA" id="ARBA00022679"/>
    </source>
</evidence>
<evidence type="ECO:0000259" key="5">
    <source>
        <dbReference type="Pfam" id="PF00535"/>
    </source>
</evidence>
<reference evidence="6" key="1">
    <citation type="submission" date="2010-04" db="EMBL/GenBank/DDBJ databases">
        <title>Complete sequence of Methanocaldococcus infernus ME.</title>
        <authorList>
            <consortium name="US DOE Joint Genome Institute"/>
            <person name="Lucas S."/>
            <person name="Copeland A."/>
            <person name="Lapidus A."/>
            <person name="Cheng J.-F."/>
            <person name="Bruce D."/>
            <person name="Goodwin L."/>
            <person name="Pitluck S."/>
            <person name="Munk A.C."/>
            <person name="Detter J.C."/>
            <person name="Han C."/>
            <person name="Tapia R."/>
            <person name="Land M."/>
            <person name="Hauser L."/>
            <person name="Kyrpides N."/>
            <person name="Mikhailova N."/>
            <person name="Sieprawska-Lupa M."/>
            <person name="Whitman W.B."/>
            <person name="Woyke T."/>
        </authorList>
    </citation>
    <scope>NUCLEOTIDE SEQUENCE [LARGE SCALE GENOMIC DNA]</scope>
    <source>
        <strain evidence="6">ME</strain>
    </source>
</reference>
<keyword evidence="4" id="KW-0472">Membrane</keyword>
<keyword evidence="3 6" id="KW-0808">Transferase</keyword>
<dbReference type="PANTHER" id="PTHR43179:SF12">
    <property type="entry name" value="GALACTOFURANOSYLTRANSFERASE GLFT2"/>
    <property type="match status" value="1"/>
</dbReference>
<dbReference type="Pfam" id="PF00535">
    <property type="entry name" value="Glycos_transf_2"/>
    <property type="match status" value="1"/>
</dbReference>
<evidence type="ECO:0000256" key="1">
    <source>
        <dbReference type="ARBA" id="ARBA00006739"/>
    </source>
</evidence>
<dbReference type="eggNOG" id="arCOG01383">
    <property type="taxonomic scope" value="Archaea"/>
</dbReference>
<sequence>MNKIKKPEIKEVYDPYVKNNKKRKKVAIVMPTYNQYEATRKNIIFLKKQSLVPDIIIVDNNSKDNTFERLKKEFPNIILIKLKDNYGGAGGFYIGQKYAYEKGYEYIILNDNDAYPIDEDLIESLVKESNKNTITQPFNVDEDFKEKNNFWFFHYVCFKRHIIKKLGFVDYKFFLYGDEVEYYLRIKKYKTKIKKIYKKYSHPIKYYYSPNREYFATRNEIYLENVYRERKSEYFGSLLTKFVYLKIYEPNKYKVTKRAIKDLLNKKWDNPFIRNNINNDIKYLNMKREVFLNTLPKQGVVFLEKPKIIKLLKDLSNKIKYSKLSFLKGKVLVTYAPTINMFLFNRVFYIIDFNEEKDIVTFFEINNKPIDKLKFLFYTIYFFIYLNLILFLTKKNCNFFKKVNEGDLKCKN</sequence>
<evidence type="ECO:0000313" key="7">
    <source>
        <dbReference type="Proteomes" id="UP000002061"/>
    </source>
</evidence>
<keyword evidence="4" id="KW-0812">Transmembrane</keyword>
<dbReference type="RefSeq" id="WP_013100855.1">
    <property type="nucleotide sequence ID" value="NC_014122.1"/>
</dbReference>
<dbReference type="HOGENOM" id="CLU_666686_0_0_2"/>
<gene>
    <name evidence="6" type="ordered locus">Metin_1465</name>
</gene>
<dbReference type="AlphaFoldDB" id="D5VU57"/>
<dbReference type="SUPFAM" id="SSF53448">
    <property type="entry name" value="Nucleotide-diphospho-sugar transferases"/>
    <property type="match status" value="1"/>
</dbReference>
<dbReference type="Proteomes" id="UP000002061">
    <property type="component" value="Chromosome"/>
</dbReference>